<sequence>MLKLSPSKIATYKQCPFKYKCEIDTQTRLAYRKDTPDLVFGNLIHGCLNDFYKRTKKEDRNFETLRKLFETKFKYSFAKHNKVFKNKETIIKYVEESKKQFNTFLKNKLSKGEPLVTEDFPKYLLNPELELGGKFDRVDLAGDKLTLIDYKTGKYKEDGQSNFEFQLNFYEYLLTKKYPEYKVDKKILFYLKENKIDKYETSYDLNEVENEILDIAETINSDVDLKPKRNSLCNYCDYQQICPIFKER</sequence>
<dbReference type="AlphaFoldDB" id="A0A0G0BE93"/>
<protein>
    <recommendedName>
        <fullName evidence="1">PD-(D/E)XK endonuclease-like domain-containing protein</fullName>
    </recommendedName>
</protein>
<dbReference type="Gene3D" id="3.90.320.10">
    <property type="match status" value="1"/>
</dbReference>
<dbReference type="InterPro" id="IPR038726">
    <property type="entry name" value="PDDEXK_AddAB-type"/>
</dbReference>
<proteinExistence type="predicted"/>
<evidence type="ECO:0000313" key="3">
    <source>
        <dbReference type="Proteomes" id="UP000034349"/>
    </source>
</evidence>
<dbReference type="Proteomes" id="UP000034349">
    <property type="component" value="Unassembled WGS sequence"/>
</dbReference>
<reference evidence="2 3" key="1">
    <citation type="journal article" date="2015" name="Nature">
        <title>rRNA introns, odd ribosomes, and small enigmatic genomes across a large radiation of phyla.</title>
        <authorList>
            <person name="Brown C.T."/>
            <person name="Hug L.A."/>
            <person name="Thomas B.C."/>
            <person name="Sharon I."/>
            <person name="Castelle C.J."/>
            <person name="Singh A."/>
            <person name="Wilkins M.J."/>
            <person name="Williams K.H."/>
            <person name="Banfield J.F."/>
        </authorList>
    </citation>
    <scope>NUCLEOTIDE SEQUENCE [LARGE SCALE GENOMIC DNA]</scope>
</reference>
<evidence type="ECO:0000313" key="2">
    <source>
        <dbReference type="EMBL" id="KKP37160.1"/>
    </source>
</evidence>
<gene>
    <name evidence="2" type="ORF">UR23_C0006G0007</name>
</gene>
<organism evidence="2 3">
    <name type="scientific">Candidatus Roizmanbacteria bacterium GW2011_GWA2_32_13</name>
    <dbReference type="NCBI Taxonomy" id="1618475"/>
    <lineage>
        <taxon>Bacteria</taxon>
        <taxon>Candidatus Roizmaniibacteriota</taxon>
    </lineage>
</organism>
<name>A0A0G0BE93_9BACT</name>
<accession>A0A0G0BE93</accession>
<comment type="caution">
    <text evidence="2">The sequence shown here is derived from an EMBL/GenBank/DDBJ whole genome shotgun (WGS) entry which is preliminary data.</text>
</comment>
<evidence type="ECO:0000259" key="1">
    <source>
        <dbReference type="Pfam" id="PF12705"/>
    </source>
</evidence>
<dbReference type="Pfam" id="PF12705">
    <property type="entry name" value="PDDEXK_1"/>
    <property type="match status" value="1"/>
</dbReference>
<dbReference type="InterPro" id="IPR011604">
    <property type="entry name" value="PDDEXK-like_dom_sf"/>
</dbReference>
<feature type="domain" description="PD-(D/E)XK endonuclease-like" evidence="1">
    <location>
        <begin position="4"/>
        <end position="243"/>
    </location>
</feature>
<dbReference type="EMBL" id="LBOK01000006">
    <property type="protein sequence ID" value="KKP37160.1"/>
    <property type="molecule type" value="Genomic_DNA"/>
</dbReference>